<dbReference type="Proteomes" id="UP000605392">
    <property type="component" value="Unassembled WGS sequence"/>
</dbReference>
<protein>
    <submittedName>
        <fullName evidence="1">Uncharacterized protein</fullName>
    </submittedName>
</protein>
<keyword evidence="2" id="KW-1185">Reference proteome</keyword>
<evidence type="ECO:0000313" key="1">
    <source>
        <dbReference type="EMBL" id="GGF63805.1"/>
    </source>
</evidence>
<sequence length="125" mass="14445">MFVLAATMKDSTPLGVLDTDDEGLRRLIHEHLKVFVKFTSPNCKICEQLAPHLVQFADQEVFASIRFLRLNSDENPVAQKMMKEKVAPFFVSYCQGLLLECDTLYVEEEVRNMLTRLRHFIPQKA</sequence>
<gene>
    <name evidence="1" type="ORF">GCM10011375_18370</name>
</gene>
<evidence type="ECO:0000313" key="2">
    <source>
        <dbReference type="Proteomes" id="UP000605392"/>
    </source>
</evidence>
<proteinExistence type="predicted"/>
<reference evidence="1 2" key="1">
    <citation type="journal article" date="2019" name="Int. J. Syst. Evol. Microbiol.">
        <title>The Global Catalogue of Microorganisms (GCM) 10K type strain sequencing project: providing services to taxonomists for standard genome sequencing and annotation.</title>
        <authorList>
            <consortium name="The Broad Institute Genomics Platform"/>
            <consortium name="The Broad Institute Genome Sequencing Center for Infectious Disease"/>
            <person name="Wu L."/>
            <person name="Ma J."/>
        </authorList>
    </citation>
    <scope>NUCLEOTIDE SEQUENCE [LARGE SCALE GENOMIC DNA]</scope>
    <source>
        <strain evidence="1 2">CGMCC 1.12720</strain>
    </source>
</reference>
<name>A0ACB5PR50_9BACT</name>
<accession>A0ACB5PR50</accession>
<comment type="caution">
    <text evidence="1">The sequence shown here is derived from an EMBL/GenBank/DDBJ whole genome shotgun (WGS) entry which is preliminary data.</text>
</comment>
<organism evidence="1 2">
    <name type="scientific">Hymenobacter qilianensis</name>
    <dbReference type="NCBI Taxonomy" id="1385715"/>
    <lineage>
        <taxon>Bacteria</taxon>
        <taxon>Pseudomonadati</taxon>
        <taxon>Bacteroidota</taxon>
        <taxon>Cytophagia</taxon>
        <taxon>Cytophagales</taxon>
        <taxon>Hymenobacteraceae</taxon>
        <taxon>Hymenobacter</taxon>
    </lineage>
</organism>
<dbReference type="EMBL" id="BMFN01000002">
    <property type="protein sequence ID" value="GGF63805.1"/>
    <property type="molecule type" value="Genomic_DNA"/>
</dbReference>